<sequence length="297" mass="32375">MRTTIIGLGLIGGSIAIDLRKAGVASMLCGVDANQANANEALRLNLVDRIGHLEGMLVDTDVVILAIPVNVLTRLLPRVLDLISDKTIVIDAGSTKGSICKAVQSHSRRNQFVAAHPIAGTENSGPSAAFSGLFEGKTNIICEGNKSSEQAMNKAMQVFDALGMNTIFMEADEHDKHVAYVSHLSHVSAFLLGHTVLDIEKDEKNIAMLAGSGFASTVRLAKSSPDMWAPIFEQNMEYLSQALQEYIIHLQRFQYHLLKRDSVQLHKTMTEANNIRRILEGIETKSTTVKPKNTITA</sequence>
<dbReference type="GO" id="GO:0070403">
    <property type="term" value="F:NAD+ binding"/>
    <property type="evidence" value="ECO:0007669"/>
    <property type="project" value="InterPro"/>
</dbReference>
<dbReference type="SUPFAM" id="SSF51735">
    <property type="entry name" value="NAD(P)-binding Rossmann-fold domains"/>
    <property type="match status" value="1"/>
</dbReference>
<dbReference type="InterPro" id="IPR046826">
    <property type="entry name" value="PDH_N"/>
</dbReference>
<dbReference type="InterPro" id="IPR046825">
    <property type="entry name" value="PDH_C"/>
</dbReference>
<dbReference type="Proteomes" id="UP000288227">
    <property type="component" value="Unassembled WGS sequence"/>
</dbReference>
<dbReference type="Gene3D" id="1.10.3660.10">
    <property type="entry name" value="6-phosphogluconate dehydrogenase C-terminal like domain"/>
    <property type="match status" value="1"/>
</dbReference>
<dbReference type="Gene3D" id="3.40.50.720">
    <property type="entry name" value="NAD(P)-binding Rossmann-like Domain"/>
    <property type="match status" value="1"/>
</dbReference>
<dbReference type="SUPFAM" id="SSF48179">
    <property type="entry name" value="6-phosphogluconate dehydrogenase C-terminal domain-like"/>
    <property type="match status" value="1"/>
</dbReference>
<dbReference type="InterPro" id="IPR036291">
    <property type="entry name" value="NAD(P)-bd_dom_sf"/>
</dbReference>
<dbReference type="InterPro" id="IPR003099">
    <property type="entry name" value="Prephen_DH"/>
</dbReference>
<evidence type="ECO:0000259" key="2">
    <source>
        <dbReference type="PROSITE" id="PS51176"/>
    </source>
</evidence>
<dbReference type="OrthoDB" id="9802008at2"/>
<organism evidence="3 4">
    <name type="scientific">Chryseotalea sanaruensis</name>
    <dbReference type="NCBI Taxonomy" id="2482724"/>
    <lineage>
        <taxon>Bacteria</taxon>
        <taxon>Pseudomonadati</taxon>
        <taxon>Bacteroidota</taxon>
        <taxon>Cytophagia</taxon>
        <taxon>Cytophagales</taxon>
        <taxon>Chryseotaleaceae</taxon>
        <taxon>Chryseotalea</taxon>
    </lineage>
</organism>
<accession>A0A401UFM3</accession>
<dbReference type="AlphaFoldDB" id="A0A401UFM3"/>
<dbReference type="NCBIfam" id="NF006307">
    <property type="entry name" value="PRK08507.1"/>
    <property type="match status" value="1"/>
</dbReference>
<dbReference type="Pfam" id="PF02153">
    <property type="entry name" value="PDH_N"/>
    <property type="match status" value="1"/>
</dbReference>
<dbReference type="EMBL" id="BHXQ01000008">
    <property type="protein sequence ID" value="GCC53650.1"/>
    <property type="molecule type" value="Genomic_DNA"/>
</dbReference>
<dbReference type="InterPro" id="IPR050812">
    <property type="entry name" value="Preph/Arog_dehydrog"/>
</dbReference>
<evidence type="ECO:0000256" key="1">
    <source>
        <dbReference type="ARBA" id="ARBA00023002"/>
    </source>
</evidence>
<protein>
    <submittedName>
        <fullName evidence="3">Prephenate dehydrogenase</fullName>
    </submittedName>
</protein>
<dbReference type="FunFam" id="3.40.50.720:FF:000208">
    <property type="entry name" value="Prephenate dehydrogenase"/>
    <property type="match status" value="1"/>
</dbReference>
<proteinExistence type="predicted"/>
<keyword evidence="1" id="KW-0560">Oxidoreductase</keyword>
<evidence type="ECO:0000313" key="3">
    <source>
        <dbReference type="EMBL" id="GCC53650.1"/>
    </source>
</evidence>
<dbReference type="PANTHER" id="PTHR21363:SF0">
    <property type="entry name" value="PREPHENATE DEHYDROGENASE [NADP(+)]"/>
    <property type="match status" value="1"/>
</dbReference>
<dbReference type="InterPro" id="IPR008927">
    <property type="entry name" value="6-PGluconate_DH-like_C_sf"/>
</dbReference>
<gene>
    <name evidence="3" type="ORF">SanaruYs_38950</name>
</gene>
<keyword evidence="4" id="KW-1185">Reference proteome</keyword>
<name>A0A401UFM3_9BACT</name>
<dbReference type="Pfam" id="PF20463">
    <property type="entry name" value="PDH_C"/>
    <property type="match status" value="1"/>
</dbReference>
<dbReference type="RefSeq" id="WP_127124294.1">
    <property type="nucleotide sequence ID" value="NZ_BHXQ01000008.1"/>
</dbReference>
<dbReference type="GO" id="GO:0006571">
    <property type="term" value="P:tyrosine biosynthetic process"/>
    <property type="evidence" value="ECO:0007669"/>
    <property type="project" value="InterPro"/>
</dbReference>
<dbReference type="GO" id="GO:0004665">
    <property type="term" value="F:prephenate dehydrogenase (NADP+) activity"/>
    <property type="evidence" value="ECO:0007669"/>
    <property type="project" value="InterPro"/>
</dbReference>
<dbReference type="GO" id="GO:0008977">
    <property type="term" value="F:prephenate dehydrogenase (NAD+) activity"/>
    <property type="evidence" value="ECO:0007669"/>
    <property type="project" value="InterPro"/>
</dbReference>
<dbReference type="PANTHER" id="PTHR21363">
    <property type="entry name" value="PREPHENATE DEHYDROGENASE"/>
    <property type="match status" value="1"/>
</dbReference>
<dbReference type="PROSITE" id="PS51176">
    <property type="entry name" value="PDH_ADH"/>
    <property type="match status" value="1"/>
</dbReference>
<evidence type="ECO:0000313" key="4">
    <source>
        <dbReference type="Proteomes" id="UP000288227"/>
    </source>
</evidence>
<feature type="domain" description="Prephenate/arogenate dehydrogenase" evidence="2">
    <location>
        <begin position="1"/>
        <end position="287"/>
    </location>
</feature>
<reference evidence="3 4" key="1">
    <citation type="submission" date="2018-11" db="EMBL/GenBank/DDBJ databases">
        <title>Chryseotalea sanarue gen. nov., sp., nov., a member of the family Cytophagaceae, isolated from a brackish lake in Hamamatsu Japan.</title>
        <authorList>
            <person name="Maejima Y."/>
            <person name="Iino T."/>
            <person name="Muraguchi Y."/>
            <person name="Fukuda K."/>
            <person name="Ohkuma M."/>
            <person name="Moriuchi R."/>
            <person name="Dohra H."/>
            <person name="Kimbara K."/>
            <person name="Shintani M."/>
        </authorList>
    </citation>
    <scope>NUCLEOTIDE SEQUENCE [LARGE SCALE GENOMIC DNA]</scope>
    <source>
        <strain evidence="3 4">Ys</strain>
    </source>
</reference>
<comment type="caution">
    <text evidence="3">The sequence shown here is derived from an EMBL/GenBank/DDBJ whole genome shotgun (WGS) entry which is preliminary data.</text>
</comment>